<comment type="similarity">
    <text evidence="5">Belongs to the class I-like SAM-binding methyltransferase superfamily. RsmB/NOP family.</text>
</comment>
<dbReference type="Proteomes" id="UP000317763">
    <property type="component" value="Unassembled WGS sequence"/>
</dbReference>
<dbReference type="Pfam" id="PF01189">
    <property type="entry name" value="Methyltr_RsmB-F"/>
    <property type="match status" value="1"/>
</dbReference>
<dbReference type="AlphaFoldDB" id="A0A554X5W7"/>
<evidence type="ECO:0000259" key="6">
    <source>
        <dbReference type="PROSITE" id="PS51686"/>
    </source>
</evidence>
<reference evidence="7 8" key="1">
    <citation type="submission" date="2019-07" db="EMBL/GenBank/DDBJ databases">
        <title>Tepidimonas taiwanensis I1-1 draft genome.</title>
        <authorList>
            <person name="Da Costa M.S."/>
            <person name="Froufe H.J.C."/>
            <person name="Egas C."/>
            <person name="Albuquerque L."/>
        </authorList>
    </citation>
    <scope>NUCLEOTIDE SEQUENCE [LARGE SCALE GENOMIC DNA]</scope>
    <source>
        <strain evidence="7 8">I1-1</strain>
    </source>
</reference>
<feature type="binding site" evidence="5">
    <location>
        <position position="282"/>
    </location>
    <ligand>
        <name>S-adenosyl-L-methionine</name>
        <dbReference type="ChEBI" id="CHEBI:59789"/>
    </ligand>
</feature>
<evidence type="ECO:0000256" key="3">
    <source>
        <dbReference type="ARBA" id="ARBA00022691"/>
    </source>
</evidence>
<dbReference type="Gene3D" id="3.40.50.150">
    <property type="entry name" value="Vaccinia Virus protein VP39"/>
    <property type="match status" value="1"/>
</dbReference>
<dbReference type="EMBL" id="VJOM01000016">
    <property type="protein sequence ID" value="TSE31228.1"/>
    <property type="molecule type" value="Genomic_DNA"/>
</dbReference>
<evidence type="ECO:0000256" key="2">
    <source>
        <dbReference type="ARBA" id="ARBA00022679"/>
    </source>
</evidence>
<dbReference type="GO" id="GO:0008173">
    <property type="term" value="F:RNA methyltransferase activity"/>
    <property type="evidence" value="ECO:0007669"/>
    <property type="project" value="InterPro"/>
</dbReference>
<dbReference type="CDD" id="cd02440">
    <property type="entry name" value="AdoMet_MTases"/>
    <property type="match status" value="1"/>
</dbReference>
<dbReference type="InterPro" id="IPR054728">
    <property type="entry name" value="RsmB-like_ferredoxin"/>
</dbReference>
<dbReference type="OrthoDB" id="9810297at2"/>
<dbReference type="PANTHER" id="PTHR22807">
    <property type="entry name" value="NOP2 YEAST -RELATED NOL1/NOP2/FMU SUN DOMAIN-CONTAINING"/>
    <property type="match status" value="1"/>
</dbReference>
<dbReference type="GO" id="GO:0003723">
    <property type="term" value="F:RNA binding"/>
    <property type="evidence" value="ECO:0007669"/>
    <property type="project" value="UniProtKB-UniRule"/>
</dbReference>
<sequence length="450" mass="48962">MARLDRPVPRSAAAVSPLAVTADVLQETLHFRQPPDTLLARTLRGPQRFGPRLREAIGDALFAALRDLPRWHWLAAQRLGQTLTGEPDIARCRADRAWCEAVVRLAWPAAALPVLAERDPAAAEAVAVWQAQAATVDLSCAPLTVQWGGPSWLIDRWRAAVGDEVAELAAALRRPAPLDLRVNALRAKRDAVLAELQGAGLPAVPTAHAPWGIRLPQRTPLQGLEAFRRGAIEVQDEGSQLIAALVGARRGETIVDFCAGAGGKTLALGADMRDSGRLYAFDTAARRLETLPERARRAGLTQVQPMVLVGEDDPRLARLAGKIDRVLVDAPCSGLGTLRRHPELMWRHTPATVADMAVLQQRILRAAARLVRPGGRLVYATCSLLAEENEAVASAFDVAMGDLFEPLDAAVLLADARVRDPETLVERGYLRLWPHRHGTDGFFAAAWRRR</sequence>
<dbReference type="InterPro" id="IPR023267">
    <property type="entry name" value="RCMT"/>
</dbReference>
<dbReference type="EC" id="2.1.1.176" evidence="7"/>
<keyword evidence="2 5" id="KW-0808">Transferase</keyword>
<evidence type="ECO:0000256" key="4">
    <source>
        <dbReference type="ARBA" id="ARBA00022884"/>
    </source>
</evidence>
<dbReference type="GO" id="GO:0001510">
    <property type="term" value="P:RNA methylation"/>
    <property type="evidence" value="ECO:0007669"/>
    <property type="project" value="InterPro"/>
</dbReference>
<dbReference type="SUPFAM" id="SSF53335">
    <property type="entry name" value="S-adenosyl-L-methionine-dependent methyltransferases"/>
    <property type="match status" value="1"/>
</dbReference>
<dbReference type="Gene3D" id="3.30.70.1170">
    <property type="entry name" value="Sun protein, domain 3"/>
    <property type="match status" value="1"/>
</dbReference>
<dbReference type="InterPro" id="IPR029063">
    <property type="entry name" value="SAM-dependent_MTases_sf"/>
</dbReference>
<dbReference type="RefSeq" id="WP_052231834.1">
    <property type="nucleotide sequence ID" value="NZ_CP083911.1"/>
</dbReference>
<keyword evidence="1 5" id="KW-0489">Methyltransferase</keyword>
<comment type="caution">
    <text evidence="5">Lacks conserved residue(s) required for the propagation of feature annotation.</text>
</comment>
<proteinExistence type="inferred from homology"/>
<feature type="active site" description="Nucleophile" evidence="5">
    <location>
        <position position="382"/>
    </location>
</feature>
<feature type="binding site" evidence="5">
    <location>
        <position position="312"/>
    </location>
    <ligand>
        <name>S-adenosyl-L-methionine</name>
        <dbReference type="ChEBI" id="CHEBI:59789"/>
    </ligand>
</feature>
<dbReference type="Pfam" id="PF22458">
    <property type="entry name" value="RsmF-B_ferredox"/>
    <property type="match status" value="1"/>
</dbReference>
<keyword evidence="4 5" id="KW-0694">RNA-binding</keyword>
<dbReference type="STRING" id="307486.GCA_000807215_02411"/>
<comment type="caution">
    <text evidence="7">The sequence shown here is derived from an EMBL/GenBank/DDBJ whole genome shotgun (WGS) entry which is preliminary data.</text>
</comment>
<organism evidence="7 8">
    <name type="scientific">Tepidimonas taiwanensis</name>
    <dbReference type="NCBI Taxonomy" id="307486"/>
    <lineage>
        <taxon>Bacteria</taxon>
        <taxon>Pseudomonadati</taxon>
        <taxon>Pseudomonadota</taxon>
        <taxon>Betaproteobacteria</taxon>
        <taxon>Burkholderiales</taxon>
        <taxon>Tepidimonas</taxon>
    </lineage>
</organism>
<keyword evidence="8" id="KW-1185">Reference proteome</keyword>
<dbReference type="PANTHER" id="PTHR22807:SF53">
    <property type="entry name" value="RIBOSOMAL RNA SMALL SUBUNIT METHYLTRANSFERASE B-RELATED"/>
    <property type="match status" value="1"/>
</dbReference>
<evidence type="ECO:0000313" key="8">
    <source>
        <dbReference type="Proteomes" id="UP000317763"/>
    </source>
</evidence>
<feature type="domain" description="SAM-dependent MTase RsmB/NOP-type" evidence="6">
    <location>
        <begin position="168"/>
        <end position="450"/>
    </location>
</feature>
<accession>A0A554X5W7</accession>
<dbReference type="InterPro" id="IPR049560">
    <property type="entry name" value="MeTrfase_RsmB-F_NOP2_cat"/>
</dbReference>
<evidence type="ECO:0000313" key="7">
    <source>
        <dbReference type="EMBL" id="TSE31228.1"/>
    </source>
</evidence>
<dbReference type="InterPro" id="IPR001678">
    <property type="entry name" value="MeTrfase_RsmB-F_NOP2_dom"/>
</dbReference>
<dbReference type="PROSITE" id="PS51686">
    <property type="entry name" value="SAM_MT_RSMB_NOP"/>
    <property type="match status" value="1"/>
</dbReference>
<name>A0A554X5W7_9BURK</name>
<gene>
    <name evidence="7" type="primary">rsmB_1</name>
    <name evidence="7" type="ORF">Ttaiw_01606</name>
</gene>
<keyword evidence="3 5" id="KW-0949">S-adenosyl-L-methionine</keyword>
<feature type="binding site" evidence="5">
    <location>
        <position position="329"/>
    </location>
    <ligand>
        <name>S-adenosyl-L-methionine</name>
        <dbReference type="ChEBI" id="CHEBI:59789"/>
    </ligand>
</feature>
<evidence type="ECO:0000256" key="1">
    <source>
        <dbReference type="ARBA" id="ARBA00022603"/>
    </source>
</evidence>
<protein>
    <submittedName>
        <fullName evidence="7">Ribosomal RNA small subunit methyltransferase B</fullName>
        <ecNumber evidence="7">2.1.1.176</ecNumber>
    </submittedName>
</protein>
<dbReference type="PRINTS" id="PR02008">
    <property type="entry name" value="RCMTFAMILY"/>
</dbReference>
<evidence type="ECO:0000256" key="5">
    <source>
        <dbReference type="PROSITE-ProRule" id="PRU01023"/>
    </source>
</evidence>